<dbReference type="GO" id="GO:0047429">
    <property type="term" value="F:nucleoside triphosphate diphosphatase activity"/>
    <property type="evidence" value="ECO:0007669"/>
    <property type="project" value="InterPro"/>
</dbReference>
<keyword evidence="7" id="KW-1185">Reference proteome</keyword>
<evidence type="ECO:0000256" key="5">
    <source>
        <dbReference type="HAMAP-Rule" id="MF_00528"/>
    </source>
</evidence>
<proteinExistence type="inferred from homology"/>
<name>A0A2Z2NT46_9GAMM</name>
<dbReference type="GO" id="GO:0009117">
    <property type="term" value="P:nucleotide metabolic process"/>
    <property type="evidence" value="ECO:0007669"/>
    <property type="project" value="UniProtKB-KW"/>
</dbReference>
<dbReference type="OrthoDB" id="9813694at2"/>
<dbReference type="InterPro" id="IPR003697">
    <property type="entry name" value="Maf-like"/>
</dbReference>
<reference evidence="6 7" key="1">
    <citation type="submission" date="2016-12" db="EMBL/GenBank/DDBJ databases">
        <authorList>
            <person name="Song W.-J."/>
            <person name="Kurnit D.M."/>
        </authorList>
    </citation>
    <scope>NUCLEOTIDE SEQUENCE [LARGE SCALE GENOMIC DNA]</scope>
    <source>
        <strain evidence="6 7">IMCC3135</strain>
    </source>
</reference>
<comment type="caution">
    <text evidence="5">Lacks conserved residue(s) required for the propagation of feature annotation.</text>
</comment>
<dbReference type="NCBIfam" id="TIGR00172">
    <property type="entry name" value="maf"/>
    <property type="match status" value="1"/>
</dbReference>
<dbReference type="GO" id="GO:0005737">
    <property type="term" value="C:cytoplasm"/>
    <property type="evidence" value="ECO:0007669"/>
    <property type="project" value="UniProtKB-SubCell"/>
</dbReference>
<comment type="similarity">
    <text evidence="5">Belongs to the Maf family. YceF subfamily.</text>
</comment>
<dbReference type="Pfam" id="PF02545">
    <property type="entry name" value="Maf"/>
    <property type="match status" value="1"/>
</dbReference>
<evidence type="ECO:0000256" key="3">
    <source>
        <dbReference type="ARBA" id="ARBA00022801"/>
    </source>
</evidence>
<feature type="site" description="Important for substrate specificity" evidence="5">
    <location>
        <position position="71"/>
    </location>
</feature>
<dbReference type="KEGG" id="gai:IMCC3135_21855"/>
<dbReference type="PIRSF" id="PIRSF006305">
    <property type="entry name" value="Maf"/>
    <property type="match status" value="1"/>
</dbReference>
<keyword evidence="3 5" id="KW-0378">Hydrolase</keyword>
<dbReference type="PANTHER" id="PTHR43213">
    <property type="entry name" value="BIFUNCTIONAL DTTP/UTP PYROPHOSPHATASE/METHYLTRANSFERASE PROTEIN-RELATED"/>
    <property type="match status" value="1"/>
</dbReference>
<protein>
    <recommendedName>
        <fullName evidence="5">7-methyl-GTP pyrophosphatase</fullName>
        <shortName evidence="5">m(7)GTP pyrophosphatase</shortName>
        <ecNumber evidence="5">3.6.1.-</ecNumber>
    </recommendedName>
</protein>
<keyword evidence="2 5" id="KW-0963">Cytoplasm</keyword>
<evidence type="ECO:0000313" key="7">
    <source>
        <dbReference type="Proteomes" id="UP000250079"/>
    </source>
</evidence>
<evidence type="ECO:0000256" key="1">
    <source>
        <dbReference type="ARBA" id="ARBA00004496"/>
    </source>
</evidence>
<dbReference type="Gene3D" id="3.90.950.10">
    <property type="match status" value="1"/>
</dbReference>
<dbReference type="HAMAP" id="MF_00528">
    <property type="entry name" value="Maf"/>
    <property type="match status" value="1"/>
</dbReference>
<dbReference type="CDD" id="cd00555">
    <property type="entry name" value="Maf"/>
    <property type="match status" value="1"/>
</dbReference>
<feature type="active site" description="Proton acceptor" evidence="5">
    <location>
        <position position="70"/>
    </location>
</feature>
<feature type="site" description="Important for substrate specificity" evidence="5">
    <location>
        <position position="12"/>
    </location>
</feature>
<feature type="site" description="Important for substrate specificity" evidence="5">
    <location>
        <position position="155"/>
    </location>
</feature>
<dbReference type="Proteomes" id="UP000250079">
    <property type="component" value="Chromosome"/>
</dbReference>
<evidence type="ECO:0000256" key="4">
    <source>
        <dbReference type="ARBA" id="ARBA00023080"/>
    </source>
</evidence>
<comment type="cofactor">
    <cofactor evidence="5">
        <name>a divalent metal cation</name>
        <dbReference type="ChEBI" id="CHEBI:60240"/>
    </cofactor>
</comment>
<comment type="catalytic activity">
    <reaction evidence="5">
        <text>N(7)-methyl-GTP + H2O = N(7)-methyl-GMP + diphosphate + H(+)</text>
        <dbReference type="Rhea" id="RHEA:58744"/>
        <dbReference type="ChEBI" id="CHEBI:15377"/>
        <dbReference type="ChEBI" id="CHEBI:15378"/>
        <dbReference type="ChEBI" id="CHEBI:33019"/>
        <dbReference type="ChEBI" id="CHEBI:58285"/>
        <dbReference type="ChEBI" id="CHEBI:87133"/>
    </reaction>
</comment>
<dbReference type="EC" id="3.6.1.-" evidence="5"/>
<dbReference type="RefSeq" id="WP_088919477.1">
    <property type="nucleotide sequence ID" value="NZ_CP018632.1"/>
</dbReference>
<dbReference type="InterPro" id="IPR029001">
    <property type="entry name" value="ITPase-like_fam"/>
</dbReference>
<sequence length="193" mass="20748">MQVLVLASGSRYRAELLQRLKLPFSQLSPDIDETATPGEPPAALATRLAGAKAAAARSLTSEPAIIIASDQVAALNFERLRKPGSVELARAQINKMNGQYVDFFTALCLLDTTTGHQFTALDHTRARLRELSEAEITRYIDADLPLDCAGSFKVESLGISLFDSVDSSDPTALIGLPLIALCKGLRTFGFSLP</sequence>
<comment type="subcellular location">
    <subcellularLocation>
        <location evidence="1 5">Cytoplasm</location>
    </subcellularLocation>
</comment>
<accession>A0A2Z2NT46</accession>
<dbReference type="AlphaFoldDB" id="A0A2Z2NT46"/>
<dbReference type="EMBL" id="CP018632">
    <property type="protein sequence ID" value="ASJ74443.1"/>
    <property type="molecule type" value="Genomic_DNA"/>
</dbReference>
<evidence type="ECO:0000313" key="6">
    <source>
        <dbReference type="EMBL" id="ASJ74443.1"/>
    </source>
</evidence>
<dbReference type="SUPFAM" id="SSF52972">
    <property type="entry name" value="ITPase-like"/>
    <property type="match status" value="1"/>
</dbReference>
<dbReference type="PANTHER" id="PTHR43213:SF10">
    <property type="entry name" value="7-METHYL-GTP PYROPHOSPHATASE"/>
    <property type="match status" value="1"/>
</dbReference>
<gene>
    <name evidence="6" type="primary">yceF</name>
    <name evidence="6" type="ORF">IMCC3135_21855</name>
</gene>
<keyword evidence="4 5" id="KW-0546">Nucleotide metabolism</keyword>
<organism evidence="6 7">
    <name type="scientific">Granulosicoccus antarcticus IMCC3135</name>
    <dbReference type="NCBI Taxonomy" id="1192854"/>
    <lineage>
        <taxon>Bacteria</taxon>
        <taxon>Pseudomonadati</taxon>
        <taxon>Pseudomonadota</taxon>
        <taxon>Gammaproteobacteria</taxon>
        <taxon>Chromatiales</taxon>
        <taxon>Granulosicoccaceae</taxon>
        <taxon>Granulosicoccus</taxon>
    </lineage>
</organism>
<comment type="function">
    <text evidence="5">Nucleoside triphosphate pyrophosphatase that hydrolyzes 7-methyl-GTP (m(7)GTP). May have a dual role in cell division arrest and in preventing the incorporation of modified nucleotides into cellular nucleic acids.</text>
</comment>
<evidence type="ECO:0000256" key="2">
    <source>
        <dbReference type="ARBA" id="ARBA00022490"/>
    </source>
</evidence>